<accession>A0A1I5Y990</accession>
<dbReference type="AlphaFoldDB" id="A0A1I5Y990"/>
<dbReference type="EMBL" id="FOXR01000039">
    <property type="protein sequence ID" value="SFQ40487.1"/>
    <property type="molecule type" value="Genomic_DNA"/>
</dbReference>
<dbReference type="SUPFAM" id="SSF81606">
    <property type="entry name" value="PP2C-like"/>
    <property type="match status" value="1"/>
</dbReference>
<feature type="transmembrane region" description="Helical" evidence="2">
    <location>
        <begin position="69"/>
        <end position="102"/>
    </location>
</feature>
<dbReference type="InterPro" id="IPR001932">
    <property type="entry name" value="PPM-type_phosphatase-like_dom"/>
</dbReference>
<dbReference type="Proteomes" id="UP000198577">
    <property type="component" value="Unassembled WGS sequence"/>
</dbReference>
<evidence type="ECO:0000256" key="1">
    <source>
        <dbReference type="ARBA" id="ARBA00022801"/>
    </source>
</evidence>
<keyword evidence="2" id="KW-0812">Transmembrane</keyword>
<dbReference type="Pfam" id="PF19732">
    <property type="entry name" value="SpoIIE_N"/>
    <property type="match status" value="1"/>
</dbReference>
<dbReference type="PANTHER" id="PTHR43156:SF2">
    <property type="entry name" value="STAGE II SPORULATION PROTEIN E"/>
    <property type="match status" value="1"/>
</dbReference>
<dbReference type="PANTHER" id="PTHR43156">
    <property type="entry name" value="STAGE II SPORULATION PROTEIN E-RELATED"/>
    <property type="match status" value="1"/>
</dbReference>
<dbReference type="OrthoDB" id="9763774at2"/>
<dbReference type="NCBIfam" id="TIGR02865">
    <property type="entry name" value="spore_II_E"/>
    <property type="match status" value="1"/>
</dbReference>
<feature type="transmembrane region" description="Helical" evidence="2">
    <location>
        <begin position="209"/>
        <end position="238"/>
    </location>
</feature>
<dbReference type="RefSeq" id="WP_092282760.1">
    <property type="nucleotide sequence ID" value="NZ_FOXR01000039.1"/>
</dbReference>
<organism evidence="4 5">
    <name type="scientific">Caldicoprobacter faecalis</name>
    <dbReference type="NCBI Taxonomy" id="937334"/>
    <lineage>
        <taxon>Bacteria</taxon>
        <taxon>Bacillati</taxon>
        <taxon>Bacillota</taxon>
        <taxon>Clostridia</taxon>
        <taxon>Caldicoprobacterales</taxon>
        <taxon>Caldicoprobacteraceae</taxon>
        <taxon>Caldicoprobacter</taxon>
    </lineage>
</organism>
<keyword evidence="5" id="KW-1185">Reference proteome</keyword>
<reference evidence="4 5" key="1">
    <citation type="submission" date="2016-10" db="EMBL/GenBank/DDBJ databases">
        <authorList>
            <person name="de Groot N.N."/>
        </authorList>
    </citation>
    <scope>NUCLEOTIDE SEQUENCE [LARGE SCALE GENOMIC DNA]</scope>
    <source>
        <strain evidence="4 5">DSM 20678</strain>
    </source>
</reference>
<sequence length="798" mass="89264">MQREAYSYQGLGGQAIRRISVSSIRWKQAIHELLICMLCFLMGRAVIFDEVAPFGVALFASVIPRKKNPAVYLVAVILGLLSRGVHTFILKYALTACLLFVYSQIPIVKRKEWSILHTALAVGFALVLVNITYAYLQGMLFYDLILAGLESIIGLVMVYVFSPVMDLFINISSRRILASHEAIGIGVFLALLTIGFWEVRLFGLSLRNVFAIVLVLLFAYIGGAGMGAALGCLIGLFLSMATQPNIELIGVFTVCGMMAGAFKDLGRAGSSLAFILSNAFMTFYINRSTVTILPFKEIAVSSCMLLLVSRRAIEYMRQIWDAGMSRVREGNRYTSKLKELTVSRLQEFSQVFHNLAQAFSQISQSDVIKGKEGINRLLDVVASEVCTGCAFYRNCWQRNFYATYNNMFDLISIAETKGNIRKEDLSEDFCKACFRVDDVIRAMNEVYEAYKFNYRWQKKIDECRSLVAQQLEGVSKVVTRLAQELDIDIRFKKDLEEAILLELDKMGIRVKNVMVIEKADGRIEVNITKKSCGGRRECTRVIEKVIGEILKKPMSCRSDESRICSKQECVLKFVEAQRYKVMTGIARKAREYADVCGDNYSSIPIDEGKYLLVLSDGMGSGSRAEAESSIVVSLLENFLEAGFDLNMTIQTINSVLILRSRDEIFATADLCVIDLVRGSADFIKIGAVSTFIKRKDGVKVIKAPALPMGILEEIQAENVKETLEDGDMIVMVTDGVLDSVDAQINPEEWMVDVISKLDTCNPQELADHIMNEALKQADGIARDDMTVMVSRIWKPYFS</sequence>
<proteinExistence type="predicted"/>
<name>A0A1I5Y990_9FIRM</name>
<feature type="transmembrane region" description="Helical" evidence="2">
    <location>
        <begin position="141"/>
        <end position="164"/>
    </location>
</feature>
<dbReference type="SMART" id="SM00331">
    <property type="entry name" value="PP2C_SIG"/>
    <property type="match status" value="1"/>
</dbReference>
<evidence type="ECO:0000313" key="4">
    <source>
        <dbReference type="EMBL" id="SFQ40487.1"/>
    </source>
</evidence>
<dbReference type="InterPro" id="IPR014221">
    <property type="entry name" value="SpoII_E"/>
</dbReference>
<evidence type="ECO:0000256" key="2">
    <source>
        <dbReference type="SAM" id="Phobius"/>
    </source>
</evidence>
<dbReference type="Gene3D" id="3.60.40.10">
    <property type="entry name" value="PPM-type phosphatase domain"/>
    <property type="match status" value="1"/>
</dbReference>
<dbReference type="InterPro" id="IPR045768">
    <property type="entry name" value="SpoIIE_N"/>
</dbReference>
<feature type="transmembrane region" description="Helical" evidence="2">
    <location>
        <begin position="114"/>
        <end position="135"/>
    </location>
</feature>
<feature type="transmembrane region" description="Helical" evidence="2">
    <location>
        <begin position="245"/>
        <end position="262"/>
    </location>
</feature>
<feature type="transmembrane region" description="Helical" evidence="2">
    <location>
        <begin position="176"/>
        <end position="197"/>
    </location>
</feature>
<gene>
    <name evidence="4" type="ORF">SAMN05444406_13912</name>
</gene>
<protein>
    <submittedName>
        <fullName evidence="4">Stage II sporulation protein E</fullName>
    </submittedName>
</protein>
<evidence type="ECO:0000313" key="5">
    <source>
        <dbReference type="Proteomes" id="UP000198577"/>
    </source>
</evidence>
<feature type="domain" description="PPM-type phosphatase" evidence="3">
    <location>
        <begin position="581"/>
        <end position="792"/>
    </location>
</feature>
<feature type="transmembrane region" description="Helical" evidence="2">
    <location>
        <begin position="33"/>
        <end position="63"/>
    </location>
</feature>
<dbReference type="GO" id="GO:0004722">
    <property type="term" value="F:protein serine/threonine phosphatase activity"/>
    <property type="evidence" value="ECO:0007669"/>
    <property type="project" value="InterPro"/>
</dbReference>
<dbReference type="STRING" id="937334.SAMN05444406_13912"/>
<keyword evidence="2" id="KW-0472">Membrane</keyword>
<evidence type="ECO:0000259" key="3">
    <source>
        <dbReference type="SMART" id="SM00331"/>
    </source>
</evidence>
<dbReference type="InterPro" id="IPR052016">
    <property type="entry name" value="Bact_Sigma-Reg"/>
</dbReference>
<keyword evidence="1" id="KW-0378">Hydrolase</keyword>
<dbReference type="InterPro" id="IPR036457">
    <property type="entry name" value="PPM-type-like_dom_sf"/>
</dbReference>
<keyword evidence="2" id="KW-1133">Transmembrane helix</keyword>
<dbReference type="Pfam" id="PF07228">
    <property type="entry name" value="SpoIIE"/>
    <property type="match status" value="1"/>
</dbReference>